<dbReference type="InterPro" id="IPR034660">
    <property type="entry name" value="DinB/YfiT-like"/>
</dbReference>
<feature type="domain" description="Mycothiol-dependent maleylpyruvate isomerase metal-binding" evidence="1">
    <location>
        <begin position="32"/>
        <end position="130"/>
    </location>
</feature>
<dbReference type="EMBL" id="AP009493">
    <property type="protein sequence ID" value="BAG20781.1"/>
    <property type="molecule type" value="Genomic_DNA"/>
</dbReference>
<dbReference type="InterPro" id="IPR024344">
    <property type="entry name" value="MDMPI_metal-binding"/>
</dbReference>
<organism evidence="2 3">
    <name type="scientific">Streptomyces griseus subsp. griseus (strain JCM 4626 / CBS 651.72 / NBRC 13350 / KCC S-0626 / ISP 5235)</name>
    <dbReference type="NCBI Taxonomy" id="455632"/>
    <lineage>
        <taxon>Bacteria</taxon>
        <taxon>Bacillati</taxon>
        <taxon>Actinomycetota</taxon>
        <taxon>Actinomycetes</taxon>
        <taxon>Kitasatosporales</taxon>
        <taxon>Streptomycetaceae</taxon>
        <taxon>Streptomyces</taxon>
    </lineage>
</organism>
<dbReference type="InterPro" id="IPR017517">
    <property type="entry name" value="Maleyloyr_isom"/>
</dbReference>
<dbReference type="SUPFAM" id="SSF109854">
    <property type="entry name" value="DinB/YfiT-like putative metalloenzymes"/>
    <property type="match status" value="1"/>
</dbReference>
<protein>
    <recommendedName>
        <fullName evidence="1">Mycothiol-dependent maleylpyruvate isomerase metal-binding domain-containing protein</fullName>
    </recommendedName>
</protein>
<reference evidence="3" key="1">
    <citation type="journal article" date="2008" name="J. Bacteriol.">
        <title>Genome sequence of the streptomycin-producing microorganism Streptomyces griseus IFO 13350.</title>
        <authorList>
            <person name="Ohnishi Y."/>
            <person name="Ishikawa J."/>
            <person name="Hara H."/>
            <person name="Suzuki H."/>
            <person name="Ikenoya M."/>
            <person name="Ikeda H."/>
            <person name="Yamashita A."/>
            <person name="Hattori M."/>
            <person name="Horinouchi S."/>
        </authorList>
    </citation>
    <scope>NUCLEOTIDE SEQUENCE [LARGE SCALE GENOMIC DNA]</scope>
    <source>
        <strain evidence="3">JCM 4626 / NBRC 13350</strain>
    </source>
</reference>
<evidence type="ECO:0000259" key="1">
    <source>
        <dbReference type="Pfam" id="PF11716"/>
    </source>
</evidence>
<name>B1VS27_STRGG</name>
<dbReference type="NCBIfam" id="TIGR03083">
    <property type="entry name" value="maleylpyruvate isomerase family mycothiol-dependent enzyme"/>
    <property type="match status" value="1"/>
</dbReference>
<dbReference type="HOGENOM" id="CLU_094601_1_0_11"/>
<evidence type="ECO:0000313" key="3">
    <source>
        <dbReference type="Proteomes" id="UP000001685"/>
    </source>
</evidence>
<dbReference type="Proteomes" id="UP000001685">
    <property type="component" value="Chromosome"/>
</dbReference>
<dbReference type="eggNOG" id="ENOG50314EV">
    <property type="taxonomic scope" value="Bacteria"/>
</dbReference>
<dbReference type="AlphaFoldDB" id="B1VS27"/>
<sequence>MPGVSYGRRVHLVRVEAAVKIEAKRGIWRMVHAERAALIEDLARLEPGQWETPSLCAGWTVHDVAAHLVDTALTTRIGFVVGLARARFDFDLQNARGVERERGASPQETLERLRRVASRTTAPPAPLDTRLVEEVVHGEDIRRAVGLVRSYPLEAVVRALRLQARTPESFGGAKETVATVRLTATDADLSIGEGPDATGPVLSLLLAVSGRRQAVAELTGPGVGLLAGGA</sequence>
<proteinExistence type="predicted"/>
<evidence type="ECO:0000313" key="2">
    <source>
        <dbReference type="EMBL" id="BAG20781.1"/>
    </source>
</evidence>
<dbReference type="GO" id="GO:0046872">
    <property type="term" value="F:metal ion binding"/>
    <property type="evidence" value="ECO:0007669"/>
    <property type="project" value="InterPro"/>
</dbReference>
<dbReference type="KEGG" id="sgr:SGR_3952"/>
<dbReference type="Gene3D" id="1.20.120.450">
    <property type="entry name" value="dinb family like domain"/>
    <property type="match status" value="1"/>
</dbReference>
<dbReference type="Pfam" id="PF11716">
    <property type="entry name" value="MDMPI_N"/>
    <property type="match status" value="1"/>
</dbReference>
<gene>
    <name evidence="2" type="ordered locus">SGR_3952</name>
</gene>
<accession>B1VS27</accession>